<dbReference type="InterPro" id="IPR020845">
    <property type="entry name" value="AMP-binding_CS"/>
</dbReference>
<dbReference type="Pfam" id="PF00501">
    <property type="entry name" value="AMP-binding"/>
    <property type="match status" value="1"/>
</dbReference>
<organism evidence="3 4">
    <name type="scientific">Gordonia paraffinivorans</name>
    <dbReference type="NCBI Taxonomy" id="175628"/>
    <lineage>
        <taxon>Bacteria</taxon>
        <taxon>Bacillati</taxon>
        <taxon>Actinomycetota</taxon>
        <taxon>Actinomycetes</taxon>
        <taxon>Mycobacteriales</taxon>
        <taxon>Gordoniaceae</taxon>
        <taxon>Gordonia</taxon>
    </lineage>
</organism>
<protein>
    <submittedName>
        <fullName evidence="3">Surfactin synthase subunit 3</fullName>
    </submittedName>
</protein>
<dbReference type="InterPro" id="IPR000873">
    <property type="entry name" value="AMP-dep_synth/lig_dom"/>
</dbReference>
<reference evidence="3 4" key="1">
    <citation type="submission" date="2019-02" db="EMBL/GenBank/DDBJ databases">
        <authorList>
            <consortium name="Pathogen Informatics"/>
        </authorList>
    </citation>
    <scope>NUCLEOTIDE SEQUENCE [LARGE SCALE GENOMIC DNA]</scope>
    <source>
        <strain evidence="3 4">3012STDY6756503</strain>
    </source>
</reference>
<proteinExistence type="predicted"/>
<comment type="caution">
    <text evidence="3">The sequence shown here is derived from an EMBL/GenBank/DDBJ whole genome shotgun (WGS) entry which is preliminary data.</text>
</comment>
<dbReference type="Gene3D" id="3.40.50.12780">
    <property type="entry name" value="N-terminal domain of ligase-like"/>
    <property type="match status" value="1"/>
</dbReference>
<evidence type="ECO:0000256" key="1">
    <source>
        <dbReference type="SAM" id="MobiDB-lite"/>
    </source>
</evidence>
<dbReference type="AlphaFoldDB" id="A0ABD7V2B7"/>
<gene>
    <name evidence="3" type="primary">srfAC</name>
    <name evidence="3" type="ORF">NCTC8139_01939</name>
</gene>
<feature type="compositionally biased region" description="Pro residues" evidence="1">
    <location>
        <begin position="179"/>
        <end position="188"/>
    </location>
</feature>
<name>A0ABD7V2B7_9ACTN</name>
<evidence type="ECO:0000313" key="3">
    <source>
        <dbReference type="EMBL" id="VFA88394.1"/>
    </source>
</evidence>
<evidence type="ECO:0000259" key="2">
    <source>
        <dbReference type="Pfam" id="PF00501"/>
    </source>
</evidence>
<dbReference type="Proteomes" id="UP000360750">
    <property type="component" value="Unassembled WGS sequence"/>
</dbReference>
<dbReference type="GeneID" id="80426831"/>
<dbReference type="PROSITE" id="PS00455">
    <property type="entry name" value="AMP_BINDING"/>
    <property type="match status" value="1"/>
</dbReference>
<dbReference type="EMBL" id="CAACYD010000006">
    <property type="protein sequence ID" value="VFA88394.1"/>
    <property type="molecule type" value="Genomic_DNA"/>
</dbReference>
<dbReference type="PANTHER" id="PTHR24096:SF267">
    <property type="entry name" value="MALONATE--COA LIGASE ACSF3, MITOCHONDRIAL"/>
    <property type="match status" value="1"/>
</dbReference>
<dbReference type="PANTHER" id="PTHR24096">
    <property type="entry name" value="LONG-CHAIN-FATTY-ACID--COA LIGASE"/>
    <property type="match status" value="1"/>
</dbReference>
<sequence>MEHPWDRRLGVWWIAEDHPDQPAIVASPSGRTLTFGELAGNAHRLVHALRANGFGAGDIVAYALPNDVDPVIWQLACTEMGMRYLALNPALSATEIDDILRHSGAGAVVVHPDFGDRMGEVGDVNTVRLAVSVGGDIPGFLPYEELVAGHPDTLPDNRVLGGAISYSSGTTGKPKGVVRPPPTSNPPRPRTRCRRSAGRSGSFPSTACTWCRRA</sequence>
<dbReference type="InterPro" id="IPR042099">
    <property type="entry name" value="ANL_N_sf"/>
</dbReference>
<dbReference type="RefSeq" id="WP_280526274.1">
    <property type="nucleotide sequence ID" value="NZ_CAACYD010000006.1"/>
</dbReference>
<evidence type="ECO:0000313" key="4">
    <source>
        <dbReference type="Proteomes" id="UP000360750"/>
    </source>
</evidence>
<dbReference type="SUPFAM" id="SSF56801">
    <property type="entry name" value="Acetyl-CoA synthetase-like"/>
    <property type="match status" value="1"/>
</dbReference>
<feature type="domain" description="AMP-dependent synthetase/ligase" evidence="2">
    <location>
        <begin position="13"/>
        <end position="178"/>
    </location>
</feature>
<feature type="region of interest" description="Disordered" evidence="1">
    <location>
        <begin position="161"/>
        <end position="205"/>
    </location>
</feature>
<accession>A0ABD7V2B7</accession>